<dbReference type="Gene3D" id="3.10.20.310">
    <property type="entry name" value="membrane protein fhac"/>
    <property type="match status" value="1"/>
</dbReference>
<feature type="chain" id="PRO_5045260953" evidence="6">
    <location>
        <begin position="25"/>
        <end position="846"/>
    </location>
</feature>
<keyword evidence="4" id="KW-0472">Membrane</keyword>
<keyword evidence="3 6" id="KW-0732">Signal</keyword>
<sequence length="846" mass="96892">MRTPLTKISLFILLSLLVSCNAVKRVAEDERLLTKNRIFENGERINSEAVKSQIAQKPNTTILGYPFRLNLYNLARPNPDSSFAAWLHRKPKREERWNKFLSEKQVKRLGKSFWFYGKHQWLKEIGEAPTIIDEAKAQKTLKRLEAYYFNRGFFNAEAEYEIIPSKRPQRASIDYNITTGEPYFIDSITSLIVSPAIDSLYKARKRGTLLRPGDQFDWSNFEGERRRLSNVFRNSGVYNFQPSSIRYEIDSTASNNKMPVDLIISNIQKRSLDGSTEEIPYTIHKIKEVNIYTDDSFINEQGSFTDSTTYNKFNIYSKGKLRYRPKALTDAVFINPGDVYSDVDRSLTYKQFSNLRTFKYPNINYQYADSTNNELIANILLTPRKRFSLGFDFDLSHSNIQDIGVSFITSMVSRNIFRGAETLEVSLRGTLGSSRNVAADDSRFFNLSEVGGDIRLNFPRFFFPFNTEKLIPKYMSPTTSIALGTSIQENIGLDKQSFTGLLSYKWSPSKWINNNLELINIEFINNKNPDNYFNIYLNSFDRLNDLAVLTTIDLGPDGRLEIPGQANTFLEDAINGVYPELTADDIQVARVIDERKTRLTENNLIFASNYTFIRNNRENILDKEFSQFRAKLELAGNLLSATSDLFKFEENRDGNKQIFDVAFTQYVKTELDYIKHFRLSQDQVLAFRSFAGIAIPYGNSSSIPFNRSYFAGGSNDNRGWEPYSLGPGSSGAPDEFNEANFKLAMNLEYRFDIAGNLKGALFADAGNIWNIFDNVEDSASKFDGLPDLDELALGSGFGLRYDVDFFVLRFDLGFRTYDPALPSGNRWFRDYNFGNSTLNIGINYPF</sequence>
<dbReference type="Pfam" id="PF07244">
    <property type="entry name" value="POTRA"/>
    <property type="match status" value="1"/>
</dbReference>
<comment type="caution">
    <text evidence="9">The sequence shown here is derived from an EMBL/GenBank/DDBJ whole genome shotgun (WGS) entry which is preliminary data.</text>
</comment>
<evidence type="ECO:0000256" key="1">
    <source>
        <dbReference type="ARBA" id="ARBA00004370"/>
    </source>
</evidence>
<dbReference type="InterPro" id="IPR000184">
    <property type="entry name" value="Bac_surfAg_D15"/>
</dbReference>
<keyword evidence="5" id="KW-0998">Cell outer membrane</keyword>
<dbReference type="RefSeq" id="WP_386408083.1">
    <property type="nucleotide sequence ID" value="NZ_JBHTJH010000010.1"/>
</dbReference>
<proteinExistence type="predicted"/>
<dbReference type="InterPro" id="IPR010827">
    <property type="entry name" value="BamA/TamA_POTRA"/>
</dbReference>
<dbReference type="Pfam" id="PF01103">
    <property type="entry name" value="Omp85"/>
    <property type="match status" value="1"/>
</dbReference>
<evidence type="ECO:0000256" key="2">
    <source>
        <dbReference type="ARBA" id="ARBA00022692"/>
    </source>
</evidence>
<organism evidence="9 10">
    <name type="scientific">Sungkyunkwania multivorans</name>
    <dbReference type="NCBI Taxonomy" id="1173618"/>
    <lineage>
        <taxon>Bacteria</taxon>
        <taxon>Pseudomonadati</taxon>
        <taxon>Bacteroidota</taxon>
        <taxon>Flavobacteriia</taxon>
        <taxon>Flavobacteriales</taxon>
        <taxon>Flavobacteriaceae</taxon>
        <taxon>Sungkyunkwania</taxon>
    </lineage>
</organism>
<dbReference type="EMBL" id="JBHTJH010000010">
    <property type="protein sequence ID" value="MFD0862706.1"/>
    <property type="molecule type" value="Genomic_DNA"/>
</dbReference>
<dbReference type="Proteomes" id="UP001596978">
    <property type="component" value="Unassembled WGS sequence"/>
</dbReference>
<feature type="signal peptide" evidence="6">
    <location>
        <begin position="1"/>
        <end position="24"/>
    </location>
</feature>
<evidence type="ECO:0000313" key="10">
    <source>
        <dbReference type="Proteomes" id="UP001596978"/>
    </source>
</evidence>
<evidence type="ECO:0000256" key="4">
    <source>
        <dbReference type="ARBA" id="ARBA00023136"/>
    </source>
</evidence>
<feature type="domain" description="POTRA" evidence="8">
    <location>
        <begin position="130"/>
        <end position="180"/>
    </location>
</feature>
<evidence type="ECO:0000259" key="8">
    <source>
        <dbReference type="Pfam" id="PF07244"/>
    </source>
</evidence>
<keyword evidence="2" id="KW-0812">Transmembrane</keyword>
<dbReference type="InterPro" id="IPR039910">
    <property type="entry name" value="D15-like"/>
</dbReference>
<dbReference type="InterPro" id="IPR036430">
    <property type="entry name" value="RNase_T2-like_sf"/>
</dbReference>
<evidence type="ECO:0000256" key="6">
    <source>
        <dbReference type="SAM" id="SignalP"/>
    </source>
</evidence>
<gene>
    <name evidence="9" type="ORF">ACFQ1M_10870</name>
</gene>
<name>A0ABW3CYY1_9FLAO</name>
<dbReference type="PANTHER" id="PTHR12815">
    <property type="entry name" value="SORTING AND ASSEMBLY MACHINERY SAMM50 PROTEIN FAMILY MEMBER"/>
    <property type="match status" value="1"/>
</dbReference>
<evidence type="ECO:0000259" key="7">
    <source>
        <dbReference type="Pfam" id="PF01103"/>
    </source>
</evidence>
<evidence type="ECO:0000256" key="5">
    <source>
        <dbReference type="ARBA" id="ARBA00023237"/>
    </source>
</evidence>
<dbReference type="SUPFAM" id="SSF55895">
    <property type="entry name" value="Ribonuclease Rh-like"/>
    <property type="match status" value="1"/>
</dbReference>
<dbReference type="PANTHER" id="PTHR12815:SF47">
    <property type="entry name" value="TRANSLOCATION AND ASSEMBLY MODULE SUBUNIT TAMA"/>
    <property type="match status" value="1"/>
</dbReference>
<comment type="subcellular location">
    <subcellularLocation>
        <location evidence="1">Membrane</location>
    </subcellularLocation>
</comment>
<dbReference type="PROSITE" id="PS51257">
    <property type="entry name" value="PROKAR_LIPOPROTEIN"/>
    <property type="match status" value="1"/>
</dbReference>
<keyword evidence="10" id="KW-1185">Reference proteome</keyword>
<accession>A0ABW3CYY1</accession>
<evidence type="ECO:0000313" key="9">
    <source>
        <dbReference type="EMBL" id="MFD0862706.1"/>
    </source>
</evidence>
<evidence type="ECO:0000256" key="3">
    <source>
        <dbReference type="ARBA" id="ARBA00022729"/>
    </source>
</evidence>
<reference evidence="10" key="1">
    <citation type="journal article" date="2019" name="Int. J. Syst. Evol. Microbiol.">
        <title>The Global Catalogue of Microorganisms (GCM) 10K type strain sequencing project: providing services to taxonomists for standard genome sequencing and annotation.</title>
        <authorList>
            <consortium name="The Broad Institute Genomics Platform"/>
            <consortium name="The Broad Institute Genome Sequencing Center for Infectious Disease"/>
            <person name="Wu L."/>
            <person name="Ma J."/>
        </authorList>
    </citation>
    <scope>NUCLEOTIDE SEQUENCE [LARGE SCALE GENOMIC DNA]</scope>
    <source>
        <strain evidence="10">CCUG 62952</strain>
    </source>
</reference>
<feature type="domain" description="Bacterial surface antigen (D15)" evidence="7">
    <location>
        <begin position="425"/>
        <end position="815"/>
    </location>
</feature>
<protein>
    <submittedName>
        <fullName evidence="9">BamA/TamA family outer membrane protein</fullName>
    </submittedName>
</protein>
<dbReference type="Gene3D" id="2.40.160.50">
    <property type="entry name" value="membrane protein fhac: a member of the omp85/tpsb transporter family"/>
    <property type="match status" value="1"/>
</dbReference>